<dbReference type="SUPFAM" id="SSF88723">
    <property type="entry name" value="PIN domain-like"/>
    <property type="match status" value="1"/>
</dbReference>
<dbReference type="KEGG" id="rub:GBA63_02875"/>
<dbReference type="AlphaFoldDB" id="A0A6G8Q5H4"/>
<dbReference type="GO" id="GO:0004518">
    <property type="term" value="F:nuclease activity"/>
    <property type="evidence" value="ECO:0007669"/>
    <property type="project" value="UniProtKB-KW"/>
</dbReference>
<evidence type="ECO:0000313" key="7">
    <source>
        <dbReference type="Proteomes" id="UP000501452"/>
    </source>
</evidence>
<dbReference type="InterPro" id="IPR029060">
    <property type="entry name" value="PIN-like_dom_sf"/>
</dbReference>
<dbReference type="RefSeq" id="WP_166173326.1">
    <property type="nucleotide sequence ID" value="NZ_CP045119.1"/>
</dbReference>
<accession>A0A6G8Q5H4</accession>
<feature type="domain" description="PIN" evidence="5">
    <location>
        <begin position="4"/>
        <end position="118"/>
    </location>
</feature>
<keyword evidence="2" id="KW-0479">Metal-binding</keyword>
<evidence type="ECO:0000313" key="6">
    <source>
        <dbReference type="EMBL" id="QIN81693.1"/>
    </source>
</evidence>
<evidence type="ECO:0000256" key="2">
    <source>
        <dbReference type="ARBA" id="ARBA00022723"/>
    </source>
</evidence>
<keyword evidence="3" id="KW-0378">Hydrolase</keyword>
<evidence type="ECO:0000256" key="3">
    <source>
        <dbReference type="ARBA" id="ARBA00022801"/>
    </source>
</evidence>
<dbReference type="GO" id="GO:0016787">
    <property type="term" value="F:hydrolase activity"/>
    <property type="evidence" value="ECO:0007669"/>
    <property type="project" value="UniProtKB-KW"/>
</dbReference>
<proteinExistence type="predicted"/>
<sequence>MSEVVLDASALLALLQQERGHEEVARVVPSAAMGAVNLSEVAAKLADAGMPEETIREAVGGLGLDIRDFDRELAFRAGMLRPLTKSRGLSLADRACLALGRQLELPVLTTDGAWKDLDLEVEVRLVRPRSQTNK</sequence>
<dbReference type="Gene3D" id="3.40.50.1010">
    <property type="entry name" value="5'-nuclease"/>
    <property type="match status" value="1"/>
</dbReference>
<keyword evidence="1" id="KW-0540">Nuclease</keyword>
<dbReference type="Pfam" id="PF01850">
    <property type="entry name" value="PIN"/>
    <property type="match status" value="1"/>
</dbReference>
<reference evidence="6 7" key="1">
    <citation type="submission" date="2019-10" db="EMBL/GenBank/DDBJ databases">
        <title>Rubrobacter sp nov SCSIO 52090 isolated from a deep-sea sediment in the South China Sea.</title>
        <authorList>
            <person name="Chen R.W."/>
        </authorList>
    </citation>
    <scope>NUCLEOTIDE SEQUENCE [LARGE SCALE GENOMIC DNA]</scope>
    <source>
        <strain evidence="6 7">SCSIO 52909</strain>
    </source>
</reference>
<gene>
    <name evidence="6" type="ORF">GBA63_02875</name>
</gene>
<dbReference type="Proteomes" id="UP000501452">
    <property type="component" value="Chromosome"/>
</dbReference>
<dbReference type="EMBL" id="CP045119">
    <property type="protein sequence ID" value="QIN81693.1"/>
    <property type="molecule type" value="Genomic_DNA"/>
</dbReference>
<dbReference type="CDD" id="cd18682">
    <property type="entry name" value="PIN_VapC-like"/>
    <property type="match status" value="1"/>
</dbReference>
<dbReference type="InterPro" id="IPR002716">
    <property type="entry name" value="PIN_dom"/>
</dbReference>
<protein>
    <submittedName>
        <fullName evidence="6">PIN domain-containing protein</fullName>
    </submittedName>
</protein>
<keyword evidence="4" id="KW-0460">Magnesium</keyword>
<dbReference type="GO" id="GO:0046872">
    <property type="term" value="F:metal ion binding"/>
    <property type="evidence" value="ECO:0007669"/>
    <property type="project" value="UniProtKB-KW"/>
</dbReference>
<evidence type="ECO:0000259" key="5">
    <source>
        <dbReference type="Pfam" id="PF01850"/>
    </source>
</evidence>
<name>A0A6G8Q5H4_9ACTN</name>
<organism evidence="6 7">
    <name type="scientific">Rubrobacter tropicus</name>
    <dbReference type="NCBI Taxonomy" id="2653851"/>
    <lineage>
        <taxon>Bacteria</taxon>
        <taxon>Bacillati</taxon>
        <taxon>Actinomycetota</taxon>
        <taxon>Rubrobacteria</taxon>
        <taxon>Rubrobacterales</taxon>
        <taxon>Rubrobacteraceae</taxon>
        <taxon>Rubrobacter</taxon>
    </lineage>
</organism>
<evidence type="ECO:0000256" key="4">
    <source>
        <dbReference type="ARBA" id="ARBA00022842"/>
    </source>
</evidence>
<keyword evidence="7" id="KW-1185">Reference proteome</keyword>
<evidence type="ECO:0000256" key="1">
    <source>
        <dbReference type="ARBA" id="ARBA00022722"/>
    </source>
</evidence>